<keyword evidence="2" id="KW-1185">Reference proteome</keyword>
<dbReference type="RefSeq" id="WP_168052842.1">
    <property type="nucleotide sequence ID" value="NZ_JAAOZT010000002.1"/>
</dbReference>
<sequence>MSDNADRADARIAAAVQSALNKVRDTPSLCGDGHCHFCEEAVPDARVFCNADCRDDYQKHQAGRRRAGY</sequence>
<name>A0A840RP33_9BURK</name>
<reference evidence="1 2" key="1">
    <citation type="submission" date="2020-08" db="EMBL/GenBank/DDBJ databases">
        <title>Genomic Encyclopedia of Type Strains, Phase IV (KMG-IV): sequencing the most valuable type-strain genomes for metagenomic binning, comparative biology and taxonomic classification.</title>
        <authorList>
            <person name="Goeker M."/>
        </authorList>
    </citation>
    <scope>NUCLEOTIDE SEQUENCE [LARGE SCALE GENOMIC DNA]</scope>
    <source>
        <strain evidence="1 2">DSM 23240</strain>
    </source>
</reference>
<evidence type="ECO:0008006" key="3">
    <source>
        <dbReference type="Google" id="ProtNLM"/>
    </source>
</evidence>
<dbReference type="Proteomes" id="UP000571084">
    <property type="component" value="Unassembled WGS sequence"/>
</dbReference>
<accession>A0A840RP33</accession>
<evidence type="ECO:0000313" key="1">
    <source>
        <dbReference type="EMBL" id="MBB5198698.1"/>
    </source>
</evidence>
<dbReference type="EMBL" id="JACHHQ010000001">
    <property type="protein sequence ID" value="MBB5198698.1"/>
    <property type="molecule type" value="Genomic_DNA"/>
</dbReference>
<proteinExistence type="predicted"/>
<evidence type="ECO:0000313" key="2">
    <source>
        <dbReference type="Proteomes" id="UP000571084"/>
    </source>
</evidence>
<protein>
    <recommendedName>
        <fullName evidence="3">DUF2116 family Zn-ribbon domain-containing protein</fullName>
    </recommendedName>
</protein>
<organism evidence="1 2">
    <name type="scientific">Glaciimonas immobilis</name>
    <dbReference type="NCBI Taxonomy" id="728004"/>
    <lineage>
        <taxon>Bacteria</taxon>
        <taxon>Pseudomonadati</taxon>
        <taxon>Pseudomonadota</taxon>
        <taxon>Betaproteobacteria</taxon>
        <taxon>Burkholderiales</taxon>
        <taxon>Oxalobacteraceae</taxon>
        <taxon>Glaciimonas</taxon>
    </lineage>
</organism>
<dbReference type="AlphaFoldDB" id="A0A840RP33"/>
<comment type="caution">
    <text evidence="1">The sequence shown here is derived from an EMBL/GenBank/DDBJ whole genome shotgun (WGS) entry which is preliminary data.</text>
</comment>
<gene>
    <name evidence="1" type="ORF">HNR39_000508</name>
</gene>